<keyword evidence="2" id="KW-0808">Transferase</keyword>
<dbReference type="KEGG" id="ddh:Desde_0143"/>
<accession>I4A3U7</accession>
<dbReference type="InterPro" id="IPR010262">
    <property type="entry name" value="Arylsulfotransferase_bact"/>
</dbReference>
<dbReference type="Proteomes" id="UP000006053">
    <property type="component" value="Chromosome"/>
</dbReference>
<dbReference type="HOGENOM" id="CLU_026701_0_0_9"/>
<dbReference type="GO" id="GO:0004062">
    <property type="term" value="F:aryl sulfotransferase activity"/>
    <property type="evidence" value="ECO:0007669"/>
    <property type="project" value="InterPro"/>
</dbReference>
<dbReference type="RefSeq" id="WP_014792129.1">
    <property type="nucleotide sequence ID" value="NC_018017.1"/>
</dbReference>
<evidence type="ECO:0000313" key="3">
    <source>
        <dbReference type="Proteomes" id="UP000006053"/>
    </source>
</evidence>
<dbReference type="PANTHER" id="PTHR35340:SF10">
    <property type="entry name" value="CYTOPLASMIC PROTEIN"/>
    <property type="match status" value="1"/>
</dbReference>
<dbReference type="Pfam" id="PF17425">
    <property type="entry name" value="Arylsulfotran_N"/>
    <property type="match status" value="1"/>
</dbReference>
<dbReference type="PANTHER" id="PTHR35340">
    <property type="entry name" value="PQQ ENZYME REPEAT PROTEIN-RELATED"/>
    <property type="match status" value="1"/>
</dbReference>
<dbReference type="Pfam" id="PF05935">
    <property type="entry name" value="Arylsulfotrans"/>
    <property type="match status" value="1"/>
</dbReference>
<reference evidence="3" key="1">
    <citation type="submission" date="2012-06" db="EMBL/GenBank/DDBJ databases">
        <title>Complete sequence of Desulfitobacterium dehalogenans ATCC 51507.</title>
        <authorList>
            <person name="Lucas S."/>
            <person name="Han J."/>
            <person name="Lapidus A."/>
            <person name="Cheng J.-F."/>
            <person name="Goodwin L."/>
            <person name="Pitluck S."/>
            <person name="Peters L."/>
            <person name="Ovchinnikova G."/>
            <person name="Teshima H."/>
            <person name="Detter J.C."/>
            <person name="Han C."/>
            <person name="Tapia R."/>
            <person name="Land M."/>
            <person name="Hauser L."/>
            <person name="Kyrpides N."/>
            <person name="Ivanova N."/>
            <person name="Pagani I."/>
            <person name="Kruse T."/>
            <person name="de Vos W.M."/>
            <person name="Smidt H."/>
            <person name="Woyke T."/>
        </authorList>
    </citation>
    <scope>NUCLEOTIDE SEQUENCE [LARGE SCALE GENOMIC DNA]</scope>
    <source>
        <strain evidence="3">ATCC 51507 / DSM 9161 / JW/IU-DC1</strain>
    </source>
</reference>
<dbReference type="STRING" id="756499.Desde_0143"/>
<proteinExistence type="predicted"/>
<protein>
    <submittedName>
        <fullName evidence="2">Arylsulfotransferase (ASST)</fullName>
    </submittedName>
</protein>
<evidence type="ECO:0000313" key="2">
    <source>
        <dbReference type="EMBL" id="AFL98631.1"/>
    </source>
</evidence>
<name>I4A3U7_DESDJ</name>
<dbReference type="AlphaFoldDB" id="I4A3U7"/>
<organism evidence="2 3">
    <name type="scientific">Desulfitobacterium dehalogenans (strain ATCC 51507 / DSM 9161 / JW/IU-DC1)</name>
    <dbReference type="NCBI Taxonomy" id="756499"/>
    <lineage>
        <taxon>Bacteria</taxon>
        <taxon>Bacillati</taxon>
        <taxon>Bacillota</taxon>
        <taxon>Clostridia</taxon>
        <taxon>Eubacteriales</taxon>
        <taxon>Desulfitobacteriaceae</taxon>
        <taxon>Desulfitobacterium</taxon>
    </lineage>
</organism>
<feature type="domain" description="Arylsulfotransferase N-terminal" evidence="1">
    <location>
        <begin position="37"/>
        <end position="115"/>
    </location>
</feature>
<dbReference type="EMBL" id="CP003348">
    <property type="protein sequence ID" value="AFL98631.1"/>
    <property type="molecule type" value="Genomic_DNA"/>
</dbReference>
<dbReference type="OrthoDB" id="264813at2"/>
<dbReference type="InterPro" id="IPR038477">
    <property type="entry name" value="ASST_N_sf"/>
</dbReference>
<reference evidence="2 3" key="2">
    <citation type="journal article" date="2015" name="J. Bacteriol.">
        <title>Genomic, proteomic, and biochemical analysis of the organohalide respiratory pathway in Desulfitobacterium dehalogenans.</title>
        <authorList>
            <person name="Kruse T."/>
            <person name="van de Pas B.A."/>
            <person name="Atteia A."/>
            <person name="Krab K."/>
            <person name="Hagen W.R."/>
            <person name="Goodwin L."/>
            <person name="Chain P."/>
            <person name="Boeren S."/>
            <person name="Maphosa F."/>
            <person name="Schraa G."/>
            <person name="de Vos W.M."/>
            <person name="van der Oost J."/>
            <person name="Smidt H."/>
            <person name="Stams A.J."/>
        </authorList>
    </citation>
    <scope>NUCLEOTIDE SEQUENCE [LARGE SCALE GENOMIC DNA]</scope>
    <source>
        <strain evidence="3">ATCC 51507 / DSM 9161 / JW/IU-DC1</strain>
    </source>
</reference>
<keyword evidence="3" id="KW-1185">Reference proteome</keyword>
<dbReference type="InterPro" id="IPR035391">
    <property type="entry name" value="Arylsulfotran_N"/>
</dbReference>
<dbReference type="InterPro" id="IPR053143">
    <property type="entry name" value="Arylsulfate_ST"/>
</dbReference>
<dbReference type="eggNOG" id="ENOG502ZAQ1">
    <property type="taxonomic scope" value="Bacteria"/>
</dbReference>
<dbReference type="Gene3D" id="2.60.40.3100">
    <property type="entry name" value="Arylsulphate sulphotransferase monomer, N-terminal domain"/>
    <property type="match status" value="1"/>
</dbReference>
<sequence>MRTYLDTEKHLITLQAESEEKFLAELRSGNYSVENPLVVKNPYIINPLAAVICFNTDEETTAEITVKGKAVEGDLNHTFAAAKEHVLPIYGLYDDYVNTVEVKLGNGKTSEVKVQIEELNVNKAQYCKTTSGYFGKDFMLISTTTPLIESARTVGFDYAGDLRWCITNLQSWDIKKLENGRLLYTSHRTVQKPYYTVGVMEMDFCGKIYKEYRLPGGYHHDAVELENGNILAASDNDFNDSVEDFVVEIDRATGAIVKSWDLQKILPRGEGKAGDWNHHDWFHNNSVWYDKPTNSITMSGRHMDAVINFDYDSGALNWIIGDPEGWSEEWQKYFFKNITKGDFDWQYEQHAARILPNGDVFIFDNGTYRSKNEANRVEPEQNFSRGVIYRINTDKMEIEQVWQYGKERGAEFYSPYICNVDYYGEGHYMVHSGGIATYRGKHTDGLGAMLLNKYKDEHIHLTLESITVEVQNDELKYELKVQGGNYYRARRISPYDEKTNLILGKGELLGGFGVTPEFMKIKFKDAEKELPEKHNLNIVLEEDRLAVRASFKEGSQVFLELKGAEQSKFYNIPTEVHDVTAACVSFEEQNDNDFQFYVSREGLSGEFEIYLNIDNKRYDTHLSAQF</sequence>
<evidence type="ECO:0000259" key="1">
    <source>
        <dbReference type="Pfam" id="PF17425"/>
    </source>
</evidence>
<gene>
    <name evidence="2" type="ordered locus">Desde_0143</name>
</gene>